<proteinExistence type="predicted"/>
<protein>
    <submittedName>
        <fullName evidence="1">Protein GFS12</fullName>
    </submittedName>
</protein>
<dbReference type="EMBL" id="PJQY01001738">
    <property type="protein sequence ID" value="PQQ00141.1"/>
    <property type="molecule type" value="Genomic_DNA"/>
</dbReference>
<name>A0A314Y6I7_PRUYE</name>
<organism evidence="1 2">
    <name type="scientific">Prunus yedoensis var. nudiflora</name>
    <dbReference type="NCBI Taxonomy" id="2094558"/>
    <lineage>
        <taxon>Eukaryota</taxon>
        <taxon>Viridiplantae</taxon>
        <taxon>Streptophyta</taxon>
        <taxon>Embryophyta</taxon>
        <taxon>Tracheophyta</taxon>
        <taxon>Spermatophyta</taxon>
        <taxon>Magnoliopsida</taxon>
        <taxon>eudicotyledons</taxon>
        <taxon>Gunneridae</taxon>
        <taxon>Pentapetalae</taxon>
        <taxon>rosids</taxon>
        <taxon>fabids</taxon>
        <taxon>Rosales</taxon>
        <taxon>Rosaceae</taxon>
        <taxon>Amygdaloideae</taxon>
        <taxon>Amygdaleae</taxon>
        <taxon>Prunus</taxon>
    </lineage>
</organism>
<keyword evidence="2" id="KW-1185">Reference proteome</keyword>
<dbReference type="STRING" id="2094558.A0A314Y6I7"/>
<dbReference type="Proteomes" id="UP000250321">
    <property type="component" value="Unassembled WGS sequence"/>
</dbReference>
<sequence>MAQEMCFDCLHRRIQSDFSEKLVFVYGLSDSAFPFGSTAVVQLCNSSGETASAPQFLLSYLPSHEQDCFTKYV</sequence>
<accession>A0A314Y6I7</accession>
<dbReference type="AlphaFoldDB" id="A0A314Y6I7"/>
<evidence type="ECO:0000313" key="2">
    <source>
        <dbReference type="Proteomes" id="UP000250321"/>
    </source>
</evidence>
<reference evidence="1 2" key="1">
    <citation type="submission" date="2018-02" db="EMBL/GenBank/DDBJ databases">
        <title>Draft genome of wild Prunus yedoensis var. nudiflora.</title>
        <authorList>
            <person name="Baek S."/>
            <person name="Kim J.-H."/>
            <person name="Choi K."/>
            <person name="Kim G.-B."/>
            <person name="Cho A."/>
            <person name="Jang H."/>
            <person name="Shin C.-H."/>
            <person name="Yu H.-J."/>
            <person name="Mun J.-H."/>
        </authorList>
    </citation>
    <scope>NUCLEOTIDE SEQUENCE [LARGE SCALE GENOMIC DNA]</scope>
    <source>
        <strain evidence="2">cv. Jeju island</strain>
        <tissue evidence="1">Leaf</tissue>
    </source>
</reference>
<evidence type="ECO:0000313" key="1">
    <source>
        <dbReference type="EMBL" id="PQQ00141.1"/>
    </source>
</evidence>
<dbReference type="OrthoDB" id="29306at2759"/>
<comment type="caution">
    <text evidence="1">The sequence shown here is derived from an EMBL/GenBank/DDBJ whole genome shotgun (WGS) entry which is preliminary data.</text>
</comment>
<gene>
    <name evidence="1" type="ORF">Pyn_40356</name>
</gene>